<accession>A0A7W6HJB9</accession>
<dbReference type="Pfam" id="PF01755">
    <property type="entry name" value="Glyco_transf_25"/>
    <property type="match status" value="1"/>
</dbReference>
<dbReference type="OrthoDB" id="259382at2"/>
<organism evidence="2 3">
    <name type="scientific">Allorhizobium taibaishanense</name>
    <dbReference type="NCBI Taxonomy" id="887144"/>
    <lineage>
        <taxon>Bacteria</taxon>
        <taxon>Pseudomonadati</taxon>
        <taxon>Pseudomonadota</taxon>
        <taxon>Alphaproteobacteria</taxon>
        <taxon>Hyphomicrobiales</taxon>
        <taxon>Rhizobiaceae</taxon>
        <taxon>Rhizobium/Agrobacterium group</taxon>
        <taxon>Allorhizobium</taxon>
    </lineage>
</organism>
<dbReference type="Proteomes" id="UP000544107">
    <property type="component" value="Unassembled WGS sequence"/>
</dbReference>
<dbReference type="AlphaFoldDB" id="A0A7W6HJB9"/>
<dbReference type="InterPro" id="IPR002654">
    <property type="entry name" value="Glyco_trans_25"/>
</dbReference>
<proteinExistence type="predicted"/>
<gene>
    <name evidence="2" type="ORF">GGQ71_000514</name>
</gene>
<evidence type="ECO:0000259" key="1">
    <source>
        <dbReference type="Pfam" id="PF01755"/>
    </source>
</evidence>
<keyword evidence="2" id="KW-0808">Transferase</keyword>
<dbReference type="GO" id="GO:0016740">
    <property type="term" value="F:transferase activity"/>
    <property type="evidence" value="ECO:0007669"/>
    <property type="project" value="UniProtKB-KW"/>
</dbReference>
<evidence type="ECO:0000313" key="2">
    <source>
        <dbReference type="EMBL" id="MBB4006278.1"/>
    </source>
</evidence>
<dbReference type="CDD" id="cd06532">
    <property type="entry name" value="Glyco_transf_25"/>
    <property type="match status" value="1"/>
</dbReference>
<feature type="domain" description="Glycosyl transferase family 25" evidence="1">
    <location>
        <begin position="2"/>
        <end position="160"/>
    </location>
</feature>
<protein>
    <submittedName>
        <fullName evidence="2">Glycosyl transferase family 25</fullName>
    </submittedName>
</protein>
<evidence type="ECO:0000313" key="3">
    <source>
        <dbReference type="Proteomes" id="UP000544107"/>
    </source>
</evidence>
<dbReference type="RefSeq" id="WP_075615037.1">
    <property type="nucleotide sequence ID" value="NZ_JACIED010000001.1"/>
</dbReference>
<dbReference type="EMBL" id="JACIED010000001">
    <property type="protein sequence ID" value="MBB4006278.1"/>
    <property type="molecule type" value="Genomic_DNA"/>
</dbReference>
<name>A0A7W6HJB9_9HYPH</name>
<sequence>MRILVINLDRATERLAFQQAQMQALGLSFTRLAAVDISSLPQDIDEAYWNGWERPMRPAERACLISHRRAWEEIAEGTEPVLVLEDDAVLSDKLPALLGSLEDRRDLDHVTLETRGRKKLLAKDSIGSMPLRRLYQDRSGAAAYILWPSGAAKLLARSARHGAIADAVICAAYELASFQADPALAVQLDRCAHYGLPEPITTRSSISDVSSKREKPALSFRLRRIKAQLRMGLRQLGNIIRAERRQVALRREDFAYLEHFQGKWEPVSRPEMR</sequence>
<comment type="caution">
    <text evidence="2">The sequence shown here is derived from an EMBL/GenBank/DDBJ whole genome shotgun (WGS) entry which is preliminary data.</text>
</comment>
<reference evidence="2 3" key="1">
    <citation type="submission" date="2020-08" db="EMBL/GenBank/DDBJ databases">
        <title>Genomic Encyclopedia of Type Strains, Phase IV (KMG-IV): sequencing the most valuable type-strain genomes for metagenomic binning, comparative biology and taxonomic classification.</title>
        <authorList>
            <person name="Goeker M."/>
        </authorList>
    </citation>
    <scope>NUCLEOTIDE SEQUENCE [LARGE SCALE GENOMIC DNA]</scope>
    <source>
        <strain evidence="2 3">DSM 100021</strain>
    </source>
</reference>